<dbReference type="InterPro" id="IPR027417">
    <property type="entry name" value="P-loop_NTPase"/>
</dbReference>
<evidence type="ECO:0000256" key="3">
    <source>
        <dbReference type="ARBA" id="ARBA00022496"/>
    </source>
</evidence>
<keyword evidence="8" id="KW-0472">Membrane</keyword>
<dbReference type="SMART" id="SM00382">
    <property type="entry name" value="AAA"/>
    <property type="match status" value="1"/>
</dbReference>
<dbReference type="Proteomes" id="UP000179243">
    <property type="component" value="Unassembled WGS sequence"/>
</dbReference>
<dbReference type="InterPro" id="IPR050093">
    <property type="entry name" value="ABC_SmlMolc_Importer"/>
</dbReference>
<organism evidence="10 11">
    <name type="scientific">Candidatus Raymondbacteria bacterium RIFOXYD12_FULL_49_13</name>
    <dbReference type="NCBI Taxonomy" id="1817890"/>
    <lineage>
        <taxon>Bacteria</taxon>
        <taxon>Raymondiibacteriota</taxon>
    </lineage>
</organism>
<dbReference type="PANTHER" id="PTHR42781">
    <property type="entry name" value="SPERMIDINE/PUTRESCINE IMPORT ATP-BINDING PROTEIN POTA"/>
    <property type="match status" value="1"/>
</dbReference>
<evidence type="ECO:0000256" key="5">
    <source>
        <dbReference type="ARBA" id="ARBA00022840"/>
    </source>
</evidence>
<dbReference type="GO" id="GO:0016887">
    <property type="term" value="F:ATP hydrolysis activity"/>
    <property type="evidence" value="ECO:0007669"/>
    <property type="project" value="InterPro"/>
</dbReference>
<dbReference type="PANTHER" id="PTHR42781:SF4">
    <property type="entry name" value="SPERMIDINE_PUTRESCINE IMPORT ATP-BINDING PROTEIN POTA"/>
    <property type="match status" value="1"/>
</dbReference>
<dbReference type="PROSITE" id="PS50893">
    <property type="entry name" value="ABC_TRANSPORTER_2"/>
    <property type="match status" value="1"/>
</dbReference>
<keyword evidence="2" id="KW-1003">Cell membrane</keyword>
<dbReference type="GO" id="GO:0043190">
    <property type="term" value="C:ATP-binding cassette (ABC) transporter complex"/>
    <property type="evidence" value="ECO:0007669"/>
    <property type="project" value="UniProtKB-ARBA"/>
</dbReference>
<dbReference type="GO" id="GO:0005524">
    <property type="term" value="F:ATP binding"/>
    <property type="evidence" value="ECO:0007669"/>
    <property type="project" value="UniProtKB-KW"/>
</dbReference>
<keyword evidence="6" id="KW-0408">Iron</keyword>
<dbReference type="SUPFAM" id="SSF52540">
    <property type="entry name" value="P-loop containing nucleoside triphosphate hydrolases"/>
    <property type="match status" value="1"/>
</dbReference>
<dbReference type="PROSITE" id="PS00211">
    <property type="entry name" value="ABC_TRANSPORTER_1"/>
    <property type="match status" value="1"/>
</dbReference>
<protein>
    <recommendedName>
        <fullName evidence="9">ABC transporter domain-containing protein</fullName>
    </recommendedName>
</protein>
<keyword evidence="7" id="KW-0406">Ion transport</keyword>
<dbReference type="InterPro" id="IPR015853">
    <property type="entry name" value="ABC_transpr_FbpC"/>
</dbReference>
<dbReference type="InterPro" id="IPR003439">
    <property type="entry name" value="ABC_transporter-like_ATP-bd"/>
</dbReference>
<keyword evidence="4" id="KW-0547">Nucleotide-binding</keyword>
<dbReference type="Pfam" id="PF00005">
    <property type="entry name" value="ABC_tran"/>
    <property type="match status" value="1"/>
</dbReference>
<dbReference type="CDD" id="cd03259">
    <property type="entry name" value="ABC_Carb_Solutes_like"/>
    <property type="match status" value="1"/>
</dbReference>
<dbReference type="EMBL" id="MFYX01000142">
    <property type="protein sequence ID" value="OGK00690.1"/>
    <property type="molecule type" value="Genomic_DNA"/>
</dbReference>
<keyword evidence="1" id="KW-0813">Transport</keyword>
<keyword evidence="3" id="KW-0410">Iron transport</keyword>
<dbReference type="AlphaFoldDB" id="A0A1F7F1Z5"/>
<feature type="domain" description="ABC transporter" evidence="9">
    <location>
        <begin position="4"/>
        <end position="234"/>
    </location>
</feature>
<accession>A0A1F7F1Z5</accession>
<proteinExistence type="predicted"/>
<evidence type="ECO:0000313" key="10">
    <source>
        <dbReference type="EMBL" id="OGK00690.1"/>
    </source>
</evidence>
<dbReference type="FunFam" id="3.40.50.300:FF:000042">
    <property type="entry name" value="Maltose/maltodextrin ABC transporter, ATP-binding protein"/>
    <property type="match status" value="1"/>
</dbReference>
<evidence type="ECO:0000256" key="4">
    <source>
        <dbReference type="ARBA" id="ARBA00022741"/>
    </source>
</evidence>
<evidence type="ECO:0000256" key="6">
    <source>
        <dbReference type="ARBA" id="ARBA00023004"/>
    </source>
</evidence>
<reference evidence="10 11" key="1">
    <citation type="journal article" date="2016" name="Nat. Commun.">
        <title>Thousands of microbial genomes shed light on interconnected biogeochemical processes in an aquifer system.</title>
        <authorList>
            <person name="Anantharaman K."/>
            <person name="Brown C.T."/>
            <person name="Hug L.A."/>
            <person name="Sharon I."/>
            <person name="Castelle C.J."/>
            <person name="Probst A.J."/>
            <person name="Thomas B.C."/>
            <person name="Singh A."/>
            <person name="Wilkins M.J."/>
            <person name="Karaoz U."/>
            <person name="Brodie E.L."/>
            <person name="Williams K.H."/>
            <person name="Hubbard S.S."/>
            <person name="Banfield J.F."/>
        </authorList>
    </citation>
    <scope>NUCLEOTIDE SEQUENCE [LARGE SCALE GENOMIC DNA]</scope>
</reference>
<dbReference type="Gene3D" id="3.40.50.300">
    <property type="entry name" value="P-loop containing nucleotide triphosphate hydrolases"/>
    <property type="match status" value="1"/>
</dbReference>
<evidence type="ECO:0000259" key="9">
    <source>
        <dbReference type="PROSITE" id="PS50893"/>
    </source>
</evidence>
<evidence type="ECO:0000256" key="8">
    <source>
        <dbReference type="ARBA" id="ARBA00023136"/>
    </source>
</evidence>
<comment type="caution">
    <text evidence="10">The sequence shown here is derived from an EMBL/GenBank/DDBJ whole genome shotgun (WGS) entry which is preliminary data.</text>
</comment>
<evidence type="ECO:0000256" key="1">
    <source>
        <dbReference type="ARBA" id="ARBA00022448"/>
    </source>
</evidence>
<gene>
    <name evidence="10" type="ORF">A2519_20050</name>
</gene>
<dbReference type="GO" id="GO:0015408">
    <property type="term" value="F:ABC-type ferric iron transporter activity"/>
    <property type="evidence" value="ECO:0007669"/>
    <property type="project" value="InterPro"/>
</dbReference>
<sequence>MSAIEISGISKKFGDTIALDSVSLNIGQGELFFLLGPSGCGKTTLLRILAGLYQADTGSIMVNGSDLLKKPVEERNIGMVFQNYSLWPHMTVKENIAYGLKLRNKDKEAVRVKTQEALAMVAMDKYAARMPSTLSGGQQQRVALARALAYDADIILLDEPLSNLDAKLRKEMRSEIQRLHAATKKTMIYVTHDQEEAVALASRMALLNEGKVVQIGTPEELYSKPINAFAASFFANTTVLKGKISNITGKTATITLNTSGFSTEIPENSPLRQGAHITAMVHLLENGA</sequence>
<evidence type="ECO:0000256" key="2">
    <source>
        <dbReference type="ARBA" id="ARBA00022475"/>
    </source>
</evidence>
<name>A0A1F7F1Z5_UNCRA</name>
<dbReference type="InterPro" id="IPR003593">
    <property type="entry name" value="AAA+_ATPase"/>
</dbReference>
<keyword evidence="5" id="KW-0067">ATP-binding</keyword>
<evidence type="ECO:0000313" key="11">
    <source>
        <dbReference type="Proteomes" id="UP000179243"/>
    </source>
</evidence>
<dbReference type="InterPro" id="IPR017871">
    <property type="entry name" value="ABC_transporter-like_CS"/>
</dbReference>
<evidence type="ECO:0000256" key="7">
    <source>
        <dbReference type="ARBA" id="ARBA00023065"/>
    </source>
</evidence>